<dbReference type="SMART" id="SM00740">
    <property type="entry name" value="PASTA"/>
    <property type="match status" value="3"/>
</dbReference>
<dbReference type="Proteomes" id="UP000613208">
    <property type="component" value="Unassembled WGS sequence"/>
</dbReference>
<evidence type="ECO:0000256" key="10">
    <source>
        <dbReference type="SAM" id="MobiDB-lite"/>
    </source>
</evidence>
<feature type="domain" description="PASTA" evidence="13">
    <location>
        <begin position="523"/>
        <end position="590"/>
    </location>
</feature>
<dbReference type="FunFam" id="1.10.510.10:FF:000021">
    <property type="entry name" value="Serine/threonine protein kinase"/>
    <property type="match status" value="1"/>
</dbReference>
<dbReference type="Pfam" id="PF00069">
    <property type="entry name" value="Pkinase"/>
    <property type="match status" value="1"/>
</dbReference>
<dbReference type="EC" id="2.7.11.1" evidence="1"/>
<evidence type="ECO:0000256" key="2">
    <source>
        <dbReference type="ARBA" id="ARBA00022527"/>
    </source>
</evidence>
<evidence type="ECO:0000256" key="8">
    <source>
        <dbReference type="ARBA" id="ARBA00048679"/>
    </source>
</evidence>
<comment type="caution">
    <text evidence="14">The sequence shown here is derived from an EMBL/GenBank/DDBJ whole genome shotgun (WGS) entry which is preliminary data.</text>
</comment>
<evidence type="ECO:0000256" key="11">
    <source>
        <dbReference type="SAM" id="Phobius"/>
    </source>
</evidence>
<keyword evidence="3" id="KW-0808">Transferase</keyword>
<accession>A0A916QAA2</accession>
<dbReference type="SMART" id="SM00220">
    <property type="entry name" value="S_TKc"/>
    <property type="match status" value="1"/>
</dbReference>
<dbReference type="InterPro" id="IPR011009">
    <property type="entry name" value="Kinase-like_dom_sf"/>
</dbReference>
<comment type="catalytic activity">
    <reaction evidence="7">
        <text>L-threonyl-[protein] + ATP = O-phospho-L-threonyl-[protein] + ADP + H(+)</text>
        <dbReference type="Rhea" id="RHEA:46608"/>
        <dbReference type="Rhea" id="RHEA-COMP:11060"/>
        <dbReference type="Rhea" id="RHEA-COMP:11605"/>
        <dbReference type="ChEBI" id="CHEBI:15378"/>
        <dbReference type="ChEBI" id="CHEBI:30013"/>
        <dbReference type="ChEBI" id="CHEBI:30616"/>
        <dbReference type="ChEBI" id="CHEBI:61977"/>
        <dbReference type="ChEBI" id="CHEBI:456216"/>
        <dbReference type="EC" id="2.7.11.1"/>
    </reaction>
</comment>
<keyword evidence="2" id="KW-0723">Serine/threonine-protein kinase</keyword>
<dbReference type="PROSITE" id="PS51178">
    <property type="entry name" value="PASTA"/>
    <property type="match status" value="3"/>
</dbReference>
<dbReference type="InterPro" id="IPR008271">
    <property type="entry name" value="Ser/Thr_kinase_AS"/>
</dbReference>
<keyword evidence="4 9" id="KW-0547">Nucleotide-binding</keyword>
<dbReference type="FunFam" id="3.30.200.20:FF:000035">
    <property type="entry name" value="Serine/threonine protein kinase Stk1"/>
    <property type="match status" value="1"/>
</dbReference>
<feature type="region of interest" description="Disordered" evidence="10">
    <location>
        <begin position="586"/>
        <end position="613"/>
    </location>
</feature>
<organism evidence="14 15">
    <name type="scientific">Anaerostipes butyraticus</name>
    <dbReference type="NCBI Taxonomy" id="645466"/>
    <lineage>
        <taxon>Bacteria</taxon>
        <taxon>Bacillati</taxon>
        <taxon>Bacillota</taxon>
        <taxon>Clostridia</taxon>
        <taxon>Lachnospirales</taxon>
        <taxon>Lachnospiraceae</taxon>
        <taxon>Anaerostipes</taxon>
    </lineage>
</organism>
<feature type="compositionally biased region" description="Acidic residues" evidence="10">
    <location>
        <begin position="599"/>
        <end position="613"/>
    </location>
</feature>
<keyword evidence="5 14" id="KW-0418">Kinase</keyword>
<evidence type="ECO:0000256" key="7">
    <source>
        <dbReference type="ARBA" id="ARBA00047899"/>
    </source>
</evidence>
<dbReference type="PROSITE" id="PS00108">
    <property type="entry name" value="PROTEIN_KINASE_ST"/>
    <property type="match status" value="1"/>
</dbReference>
<evidence type="ECO:0000256" key="6">
    <source>
        <dbReference type="ARBA" id="ARBA00022840"/>
    </source>
</evidence>
<evidence type="ECO:0000256" key="1">
    <source>
        <dbReference type="ARBA" id="ARBA00012513"/>
    </source>
</evidence>
<feature type="domain" description="Protein kinase" evidence="12">
    <location>
        <begin position="12"/>
        <end position="270"/>
    </location>
</feature>
<keyword evidence="11" id="KW-1133">Transmembrane helix</keyword>
<dbReference type="NCBIfam" id="NF033483">
    <property type="entry name" value="PknB_PASTA_kin"/>
    <property type="match status" value="1"/>
</dbReference>
<dbReference type="InterPro" id="IPR017441">
    <property type="entry name" value="Protein_kinase_ATP_BS"/>
</dbReference>
<comment type="catalytic activity">
    <reaction evidence="8">
        <text>L-seryl-[protein] + ATP = O-phospho-L-seryl-[protein] + ADP + H(+)</text>
        <dbReference type="Rhea" id="RHEA:17989"/>
        <dbReference type="Rhea" id="RHEA-COMP:9863"/>
        <dbReference type="Rhea" id="RHEA-COMP:11604"/>
        <dbReference type="ChEBI" id="CHEBI:15378"/>
        <dbReference type="ChEBI" id="CHEBI:29999"/>
        <dbReference type="ChEBI" id="CHEBI:30616"/>
        <dbReference type="ChEBI" id="CHEBI:83421"/>
        <dbReference type="ChEBI" id="CHEBI:456216"/>
        <dbReference type="EC" id="2.7.11.1"/>
    </reaction>
</comment>
<dbReference type="GO" id="GO:0005524">
    <property type="term" value="F:ATP binding"/>
    <property type="evidence" value="ECO:0007669"/>
    <property type="project" value="UniProtKB-UniRule"/>
</dbReference>
<evidence type="ECO:0000256" key="5">
    <source>
        <dbReference type="ARBA" id="ARBA00022777"/>
    </source>
</evidence>
<dbReference type="Gene3D" id="3.30.10.20">
    <property type="match status" value="3"/>
</dbReference>
<dbReference type="CDD" id="cd14014">
    <property type="entry name" value="STKc_PknB_like"/>
    <property type="match status" value="1"/>
</dbReference>
<dbReference type="InterPro" id="IPR005543">
    <property type="entry name" value="PASTA_dom"/>
</dbReference>
<proteinExistence type="predicted"/>
<name>A0A916QAA2_9FIRM</name>
<dbReference type="AlphaFoldDB" id="A0A916QAA2"/>
<dbReference type="GO" id="GO:0004674">
    <property type="term" value="F:protein serine/threonine kinase activity"/>
    <property type="evidence" value="ECO:0007669"/>
    <property type="project" value="UniProtKB-KW"/>
</dbReference>
<dbReference type="Gene3D" id="3.30.200.20">
    <property type="entry name" value="Phosphorylase Kinase, domain 1"/>
    <property type="match status" value="1"/>
</dbReference>
<keyword evidence="11" id="KW-0472">Membrane</keyword>
<dbReference type="PROSITE" id="PS50011">
    <property type="entry name" value="PROTEIN_KINASE_DOM"/>
    <property type="match status" value="1"/>
</dbReference>
<dbReference type="Pfam" id="PF03793">
    <property type="entry name" value="PASTA"/>
    <property type="match status" value="3"/>
</dbReference>
<feature type="binding site" evidence="9">
    <location>
        <position position="41"/>
    </location>
    <ligand>
        <name>ATP</name>
        <dbReference type="ChEBI" id="CHEBI:30616"/>
    </ligand>
</feature>
<feature type="region of interest" description="Disordered" evidence="10">
    <location>
        <begin position="452"/>
        <end position="472"/>
    </location>
</feature>
<evidence type="ECO:0000313" key="15">
    <source>
        <dbReference type="Proteomes" id="UP000613208"/>
    </source>
</evidence>
<dbReference type="SUPFAM" id="SSF54184">
    <property type="entry name" value="Penicillin-binding protein 2x (pbp-2x), c-terminal domain"/>
    <property type="match status" value="1"/>
</dbReference>
<dbReference type="InterPro" id="IPR000719">
    <property type="entry name" value="Prot_kinase_dom"/>
</dbReference>
<dbReference type="PROSITE" id="PS00107">
    <property type="entry name" value="PROTEIN_KINASE_ATP"/>
    <property type="match status" value="1"/>
</dbReference>
<dbReference type="SUPFAM" id="SSF56112">
    <property type="entry name" value="Protein kinase-like (PK-like)"/>
    <property type="match status" value="1"/>
</dbReference>
<dbReference type="RefSeq" id="WP_201311593.1">
    <property type="nucleotide sequence ID" value="NZ_BLYI01000047.1"/>
</dbReference>
<keyword evidence="6 9" id="KW-0067">ATP-binding</keyword>
<feature type="region of interest" description="Disordered" evidence="10">
    <location>
        <begin position="297"/>
        <end position="329"/>
    </location>
</feature>
<evidence type="ECO:0000256" key="4">
    <source>
        <dbReference type="ARBA" id="ARBA00022741"/>
    </source>
</evidence>
<feature type="domain" description="PASTA" evidence="13">
    <location>
        <begin position="454"/>
        <end position="522"/>
    </location>
</feature>
<feature type="compositionally biased region" description="Basic and acidic residues" evidence="10">
    <location>
        <begin position="299"/>
        <end position="312"/>
    </location>
</feature>
<reference evidence="14" key="1">
    <citation type="submission" date="2020-06" db="EMBL/GenBank/DDBJ databases">
        <title>Characterization of fructooligosaccharide metabolism and fructooligosaccharide-degrading enzymes in human commensal butyrate producers.</title>
        <authorList>
            <person name="Tanno H."/>
            <person name="Fujii T."/>
            <person name="Hirano K."/>
            <person name="Maeno S."/>
            <person name="Tonozuka T."/>
            <person name="Sakamoto M."/>
            <person name="Ohkuma M."/>
            <person name="Tochio T."/>
            <person name="Endo A."/>
        </authorList>
    </citation>
    <scope>NUCLEOTIDE SEQUENCE</scope>
    <source>
        <strain evidence="14">JCM 17466</strain>
    </source>
</reference>
<protein>
    <recommendedName>
        <fullName evidence="1">non-specific serine/threonine protein kinase</fullName>
        <ecNumber evidence="1">2.7.11.1</ecNumber>
    </recommendedName>
</protein>
<gene>
    <name evidence="14" type="ORF">ANBU17_22530</name>
</gene>
<keyword evidence="15" id="KW-1185">Reference proteome</keyword>
<dbReference type="Gene3D" id="1.10.510.10">
    <property type="entry name" value="Transferase(Phosphotransferase) domain 1"/>
    <property type="match status" value="1"/>
</dbReference>
<keyword evidence="11" id="KW-0812">Transmembrane</keyword>
<feature type="domain" description="PASTA" evidence="13">
    <location>
        <begin position="388"/>
        <end position="453"/>
    </location>
</feature>
<feature type="region of interest" description="Disordered" evidence="10">
    <location>
        <begin position="369"/>
        <end position="391"/>
    </location>
</feature>
<sequence>MLEIGEILGGRYEILKRIGSGGMADVYMAIDQKLNRKVAVKVLKPEYVDDEKFLKKFQTEAQAIASLTHPNIVNIYDVGVEDGVNYIVMELAGGITLKEYIKRKGRLSPQETVDISLQIASALSHAHNHHIIHRDIKPQNILISDDGMIKVTDFGIAKAANANTVTSTATAIGSVHYISPEQAKGRFCDEKSDIYSLGITMYEMVTGRVPFDHENGVTIALMHLQNEITPPSEITEGIPDSLEKIILKCVMKKPEERYQTADELIEDLKLVFQDTSGDYVGFAPVVDDSPTILVDQDELQQKEEEEKEKTGELDPGEENGYLAEDDDEDEGMNSKIEKLIIVLAAVVGAIILIAVITFVVRSSGLFRSGDEASTEQITTSSSDSEEETDDKYQVPNVVGMSLSQAKEAIGDNLKIETKTQASSSYKSGLVIRQSLESDSEVEKGDTITLTVSSGEPKTKTTIPNVKGQSQSSATRTLQSAGFKVSVKTAYSSSVSEGNVISQSPSSGSKASSGATVTITVSSGSEQVTVPNLSYYTESEARQQLRNMGLTLGSVTRKYDNNVEKNQVISQSISSGTKVSKGTAVGITISLGSRPSTTTTDEEEPDEEEPDENE</sequence>
<evidence type="ECO:0000256" key="9">
    <source>
        <dbReference type="PROSITE-ProRule" id="PRU10141"/>
    </source>
</evidence>
<feature type="transmembrane region" description="Helical" evidence="11">
    <location>
        <begin position="339"/>
        <end position="360"/>
    </location>
</feature>
<dbReference type="PANTHER" id="PTHR43289">
    <property type="entry name" value="MITOGEN-ACTIVATED PROTEIN KINASE KINASE KINASE 20-RELATED"/>
    <property type="match status" value="1"/>
</dbReference>
<evidence type="ECO:0000256" key="3">
    <source>
        <dbReference type="ARBA" id="ARBA00022679"/>
    </source>
</evidence>
<dbReference type="CDD" id="cd06577">
    <property type="entry name" value="PASTA_pknB"/>
    <property type="match status" value="3"/>
</dbReference>
<evidence type="ECO:0000313" key="14">
    <source>
        <dbReference type="EMBL" id="GFO85906.1"/>
    </source>
</evidence>
<dbReference type="PANTHER" id="PTHR43289:SF34">
    <property type="entry name" value="SERINE_THREONINE-PROTEIN KINASE YBDM-RELATED"/>
    <property type="match status" value="1"/>
</dbReference>
<evidence type="ECO:0000259" key="12">
    <source>
        <dbReference type="PROSITE" id="PS50011"/>
    </source>
</evidence>
<evidence type="ECO:0000259" key="13">
    <source>
        <dbReference type="PROSITE" id="PS51178"/>
    </source>
</evidence>
<dbReference type="EMBL" id="BLYI01000047">
    <property type="protein sequence ID" value="GFO85906.1"/>
    <property type="molecule type" value="Genomic_DNA"/>
</dbReference>